<keyword evidence="6 9" id="KW-0378">Hydrolase</keyword>
<evidence type="ECO:0000256" key="8">
    <source>
        <dbReference type="ARBA" id="ARBA00023102"/>
    </source>
</evidence>
<evidence type="ECO:0000256" key="2">
    <source>
        <dbReference type="ARBA" id="ARBA00005204"/>
    </source>
</evidence>
<dbReference type="EMBL" id="LWDL01000012">
    <property type="protein sequence ID" value="OQW52608.1"/>
    <property type="molecule type" value="Genomic_DNA"/>
</dbReference>
<dbReference type="GO" id="GO:0005524">
    <property type="term" value="F:ATP binding"/>
    <property type="evidence" value="ECO:0007669"/>
    <property type="project" value="UniProtKB-KW"/>
</dbReference>
<evidence type="ECO:0000256" key="5">
    <source>
        <dbReference type="ARBA" id="ARBA00022741"/>
    </source>
</evidence>
<keyword evidence="8 9" id="KW-0368">Histidine biosynthesis</keyword>
<evidence type="ECO:0000313" key="10">
    <source>
        <dbReference type="EMBL" id="OQW52608.1"/>
    </source>
</evidence>
<dbReference type="RefSeq" id="WP_376801815.1">
    <property type="nucleotide sequence ID" value="NZ_DBNB01000020.1"/>
</dbReference>
<dbReference type="InterPro" id="IPR021130">
    <property type="entry name" value="PRib-ATP_PPHydrolase-like"/>
</dbReference>
<evidence type="ECO:0000256" key="1">
    <source>
        <dbReference type="ARBA" id="ARBA00001460"/>
    </source>
</evidence>
<evidence type="ECO:0000256" key="7">
    <source>
        <dbReference type="ARBA" id="ARBA00022840"/>
    </source>
</evidence>
<evidence type="ECO:0000256" key="6">
    <source>
        <dbReference type="ARBA" id="ARBA00022801"/>
    </source>
</evidence>
<proteinExistence type="inferred from homology"/>
<dbReference type="EC" id="3.6.1.31" evidence="9"/>
<dbReference type="PANTHER" id="PTHR42945:SF1">
    <property type="entry name" value="HISTIDINE BIOSYNTHESIS BIFUNCTIONAL PROTEIN HIS7"/>
    <property type="match status" value="1"/>
</dbReference>
<gene>
    <name evidence="9" type="primary">hisE</name>
    <name evidence="10" type="ORF">A4S15_07190</name>
</gene>
<protein>
    <recommendedName>
        <fullName evidence="9">Phosphoribosyl-ATP pyrophosphatase</fullName>
        <shortName evidence="9">PRA-PH</shortName>
        <ecNumber evidence="9">3.6.1.31</ecNumber>
    </recommendedName>
</protein>
<dbReference type="HAMAP" id="MF_01020">
    <property type="entry name" value="HisE"/>
    <property type="match status" value="1"/>
</dbReference>
<comment type="pathway">
    <text evidence="2 9">Amino-acid biosynthesis; L-histidine biosynthesis; L-histidine from 5-phospho-alpha-D-ribose 1-diphosphate: step 2/9.</text>
</comment>
<dbReference type="Proteomes" id="UP000192872">
    <property type="component" value="Unassembled WGS sequence"/>
</dbReference>
<comment type="catalytic activity">
    <reaction evidence="1 9">
        <text>1-(5-phospho-beta-D-ribosyl)-ATP + H2O = 1-(5-phospho-beta-D-ribosyl)-5'-AMP + diphosphate + H(+)</text>
        <dbReference type="Rhea" id="RHEA:22828"/>
        <dbReference type="ChEBI" id="CHEBI:15377"/>
        <dbReference type="ChEBI" id="CHEBI:15378"/>
        <dbReference type="ChEBI" id="CHEBI:33019"/>
        <dbReference type="ChEBI" id="CHEBI:59457"/>
        <dbReference type="ChEBI" id="CHEBI:73183"/>
        <dbReference type="EC" id="3.6.1.31"/>
    </reaction>
</comment>
<dbReference type="STRING" id="1827387.A4S15_07190"/>
<organism evidence="10 11">
    <name type="scientific">Candidatus Raskinella chloraquaticus</name>
    <dbReference type="NCBI Taxonomy" id="1951219"/>
    <lineage>
        <taxon>Bacteria</taxon>
        <taxon>Pseudomonadati</taxon>
        <taxon>Pseudomonadota</taxon>
        <taxon>Alphaproteobacteria</taxon>
        <taxon>Hyphomicrobiales</taxon>
        <taxon>Phreatobacteraceae</taxon>
        <taxon>Candidatus Raskinella</taxon>
    </lineage>
</organism>
<dbReference type="NCBIfam" id="NF001613">
    <property type="entry name" value="PRK00400.1-5"/>
    <property type="match status" value="1"/>
</dbReference>
<comment type="similarity">
    <text evidence="3 9">Belongs to the PRA-PH family.</text>
</comment>
<dbReference type="AlphaFoldDB" id="A0A1W9HYU5"/>
<dbReference type="SUPFAM" id="SSF101386">
    <property type="entry name" value="all-alpha NTP pyrophosphatases"/>
    <property type="match status" value="1"/>
</dbReference>
<evidence type="ECO:0000313" key="11">
    <source>
        <dbReference type="Proteomes" id="UP000192872"/>
    </source>
</evidence>
<dbReference type="CDD" id="cd11534">
    <property type="entry name" value="NTP-PPase_HisIE_like"/>
    <property type="match status" value="1"/>
</dbReference>
<keyword evidence="7 9" id="KW-0067">ATP-binding</keyword>
<dbReference type="NCBIfam" id="TIGR03188">
    <property type="entry name" value="histidine_hisI"/>
    <property type="match status" value="1"/>
</dbReference>
<sequence>MSAHGLDRLAAIIAERARDGGAQSYTRRLIDKGLPKICKKLGEEAVEVVIAALAEERPELVGEIADLLYHLLVMMQVKGITLAEVSALIEGRMVQSGLEEKAARKQP</sequence>
<dbReference type="UniPathway" id="UPA00031">
    <property type="reaction ID" value="UER00007"/>
</dbReference>
<dbReference type="GO" id="GO:0005737">
    <property type="term" value="C:cytoplasm"/>
    <property type="evidence" value="ECO:0007669"/>
    <property type="project" value="UniProtKB-SubCell"/>
</dbReference>
<evidence type="ECO:0000256" key="3">
    <source>
        <dbReference type="ARBA" id="ARBA00009392"/>
    </source>
</evidence>
<reference evidence="10 11" key="1">
    <citation type="journal article" date="2017" name="Water Res.">
        <title>Comammox in drinking water systems.</title>
        <authorList>
            <person name="Wang Y."/>
            <person name="Ma L."/>
            <person name="Mao Y."/>
            <person name="Jiang X."/>
            <person name="Xia Y."/>
            <person name="Yu K."/>
            <person name="Li B."/>
            <person name="Zhang T."/>
        </authorList>
    </citation>
    <scope>NUCLEOTIDE SEQUENCE [LARGE SCALE GENOMIC DNA]</scope>
    <source>
        <strain evidence="10">SG_bin8</strain>
    </source>
</reference>
<comment type="caution">
    <text evidence="10">The sequence shown here is derived from an EMBL/GenBank/DDBJ whole genome shotgun (WGS) entry which is preliminary data.</text>
</comment>
<dbReference type="PANTHER" id="PTHR42945">
    <property type="entry name" value="HISTIDINE BIOSYNTHESIS BIFUNCTIONAL PROTEIN"/>
    <property type="match status" value="1"/>
</dbReference>
<evidence type="ECO:0000256" key="4">
    <source>
        <dbReference type="ARBA" id="ARBA00022605"/>
    </source>
</evidence>
<comment type="subcellular location">
    <subcellularLocation>
        <location evidence="9">Cytoplasm</location>
    </subcellularLocation>
</comment>
<keyword evidence="9" id="KW-0963">Cytoplasm</keyword>
<keyword evidence="4 9" id="KW-0028">Amino-acid biosynthesis</keyword>
<keyword evidence="5 9" id="KW-0547">Nucleotide-binding</keyword>
<name>A0A1W9HYU5_9HYPH</name>
<evidence type="ECO:0000256" key="9">
    <source>
        <dbReference type="HAMAP-Rule" id="MF_01020"/>
    </source>
</evidence>
<dbReference type="GO" id="GO:0004636">
    <property type="term" value="F:phosphoribosyl-ATP diphosphatase activity"/>
    <property type="evidence" value="ECO:0007669"/>
    <property type="project" value="UniProtKB-UniRule"/>
</dbReference>
<dbReference type="Pfam" id="PF01503">
    <property type="entry name" value="PRA-PH"/>
    <property type="match status" value="1"/>
</dbReference>
<accession>A0A1W9HYU5</accession>
<dbReference type="InterPro" id="IPR008179">
    <property type="entry name" value="HisE"/>
</dbReference>
<dbReference type="Gene3D" id="1.10.287.1080">
    <property type="entry name" value="MazG-like"/>
    <property type="match status" value="1"/>
</dbReference>
<dbReference type="GO" id="GO:0000105">
    <property type="term" value="P:L-histidine biosynthetic process"/>
    <property type="evidence" value="ECO:0007669"/>
    <property type="project" value="UniProtKB-UniRule"/>
</dbReference>